<dbReference type="Proteomes" id="UP001556692">
    <property type="component" value="Unassembled WGS sequence"/>
</dbReference>
<keyword evidence="8" id="KW-1185">Reference proteome</keyword>
<feature type="transmembrane region" description="Helical" evidence="6">
    <location>
        <begin position="50"/>
        <end position="73"/>
    </location>
</feature>
<feature type="transmembrane region" description="Helical" evidence="6">
    <location>
        <begin position="94"/>
        <end position="116"/>
    </location>
</feature>
<feature type="transmembrane region" description="Helical" evidence="6">
    <location>
        <begin position="12"/>
        <end position="44"/>
    </location>
</feature>
<feature type="transmembrane region" description="Helical" evidence="6">
    <location>
        <begin position="224"/>
        <end position="241"/>
    </location>
</feature>
<dbReference type="EMBL" id="JBDPGJ010000009">
    <property type="protein sequence ID" value="MEX0409496.1"/>
    <property type="molecule type" value="Genomic_DNA"/>
</dbReference>
<dbReference type="Pfam" id="PF02361">
    <property type="entry name" value="CbiQ"/>
    <property type="match status" value="1"/>
</dbReference>
<dbReference type="CDD" id="cd16914">
    <property type="entry name" value="EcfT"/>
    <property type="match status" value="1"/>
</dbReference>
<sequence length="242" mass="26004">MLSRVHPLAKLVVCMAWLAASILVFDARFQVVAILVAAAILIVLERRSPVFVMLLTVPFALFGFGFLTTSLLFREDGGFAQRMAEEAPLGSEALSAGVVLFLRAVACGMISALFALTTDPGAFIKALMASWRLPPSLGFALFSAVNLVPDLAGEAQRIRLARAMRRGRPPRRIPGPVEAASLLIPLLAYAIRRATRAAISMELRGLGARPRTIANSPLFSRMDAAFAAAAFVLLWGFVILLA</sequence>
<dbReference type="RefSeq" id="WP_367957352.1">
    <property type="nucleotide sequence ID" value="NZ_JBDPGJ010000009.1"/>
</dbReference>
<proteinExistence type="inferred from homology"/>
<evidence type="ECO:0000256" key="1">
    <source>
        <dbReference type="ARBA" id="ARBA00004141"/>
    </source>
</evidence>
<evidence type="ECO:0000313" key="7">
    <source>
        <dbReference type="EMBL" id="MEX0409496.1"/>
    </source>
</evidence>
<evidence type="ECO:0000256" key="3">
    <source>
        <dbReference type="ARBA" id="ARBA00022692"/>
    </source>
</evidence>
<comment type="caution">
    <text evidence="7">The sequence shown here is derived from an EMBL/GenBank/DDBJ whole genome shotgun (WGS) entry which is preliminary data.</text>
</comment>
<keyword evidence="3 6" id="KW-0812">Transmembrane</keyword>
<reference evidence="7 8" key="1">
    <citation type="submission" date="2024-05" db="EMBL/GenBank/DDBJ databases">
        <authorList>
            <person name="Jiang F."/>
        </authorList>
    </citation>
    <scope>NUCLEOTIDE SEQUENCE [LARGE SCALE GENOMIC DNA]</scope>
    <source>
        <strain evidence="7 8">LZ166</strain>
    </source>
</reference>
<keyword evidence="5 6" id="KW-0472">Membrane</keyword>
<comment type="similarity">
    <text evidence="2">Belongs to the CbiQ family.</text>
</comment>
<comment type="subcellular location">
    <subcellularLocation>
        <location evidence="1">Membrane</location>
        <topology evidence="1">Multi-pass membrane protein</topology>
    </subcellularLocation>
</comment>
<evidence type="ECO:0000256" key="2">
    <source>
        <dbReference type="ARBA" id="ARBA00008564"/>
    </source>
</evidence>
<accession>A0ABV3SRR4</accession>
<gene>
    <name evidence="7" type="ORF">ABGN05_28030</name>
</gene>
<name>A0ABV3SRR4_9HYPH</name>
<dbReference type="InterPro" id="IPR003339">
    <property type="entry name" value="ABC/ECF_trnsptr_transmembrane"/>
</dbReference>
<evidence type="ECO:0000256" key="5">
    <source>
        <dbReference type="ARBA" id="ARBA00023136"/>
    </source>
</evidence>
<evidence type="ECO:0000256" key="6">
    <source>
        <dbReference type="SAM" id="Phobius"/>
    </source>
</evidence>
<organism evidence="7 8">
    <name type="scientific">Aquibium pacificus</name>
    <dbReference type="NCBI Taxonomy" id="3153579"/>
    <lineage>
        <taxon>Bacteria</taxon>
        <taxon>Pseudomonadati</taxon>
        <taxon>Pseudomonadota</taxon>
        <taxon>Alphaproteobacteria</taxon>
        <taxon>Hyphomicrobiales</taxon>
        <taxon>Phyllobacteriaceae</taxon>
        <taxon>Aquibium</taxon>
    </lineage>
</organism>
<keyword evidence="4 6" id="KW-1133">Transmembrane helix</keyword>
<evidence type="ECO:0000313" key="8">
    <source>
        <dbReference type="Proteomes" id="UP001556692"/>
    </source>
</evidence>
<evidence type="ECO:0000256" key="4">
    <source>
        <dbReference type="ARBA" id="ARBA00022989"/>
    </source>
</evidence>
<protein>
    <submittedName>
        <fullName evidence="7">Energy-coupling factor transporter transmembrane component T</fullName>
    </submittedName>
</protein>